<dbReference type="CDD" id="cd00383">
    <property type="entry name" value="trans_reg_C"/>
    <property type="match status" value="1"/>
</dbReference>
<gene>
    <name evidence="4" type="ORF">FJM67_15330</name>
</gene>
<dbReference type="PROSITE" id="PS51755">
    <property type="entry name" value="OMPR_PHOB"/>
    <property type="match status" value="1"/>
</dbReference>
<dbReference type="InterPro" id="IPR001867">
    <property type="entry name" value="OmpR/PhoB-type_DNA-bd"/>
</dbReference>
<dbReference type="RefSeq" id="WP_140591127.1">
    <property type="nucleotide sequence ID" value="NZ_VFRR01000048.1"/>
</dbReference>
<dbReference type="SUPFAM" id="SSF46894">
    <property type="entry name" value="C-terminal effector domain of the bipartite response regulators"/>
    <property type="match status" value="1"/>
</dbReference>
<accession>A0A501WF49</accession>
<dbReference type="Pfam" id="PF00486">
    <property type="entry name" value="Trans_reg_C"/>
    <property type="match status" value="1"/>
</dbReference>
<evidence type="ECO:0000256" key="2">
    <source>
        <dbReference type="PROSITE-ProRule" id="PRU01091"/>
    </source>
</evidence>
<dbReference type="GO" id="GO:0006355">
    <property type="term" value="P:regulation of DNA-templated transcription"/>
    <property type="evidence" value="ECO:0007669"/>
    <property type="project" value="InterPro"/>
</dbReference>
<dbReference type="InterPro" id="IPR016032">
    <property type="entry name" value="Sig_transdc_resp-reg_C-effctor"/>
</dbReference>
<dbReference type="GO" id="GO:0003677">
    <property type="term" value="F:DNA binding"/>
    <property type="evidence" value="ECO:0007669"/>
    <property type="project" value="UniProtKB-UniRule"/>
</dbReference>
<dbReference type="InterPro" id="IPR036388">
    <property type="entry name" value="WH-like_DNA-bd_sf"/>
</dbReference>
<feature type="domain" description="OmpR/PhoB-type" evidence="3">
    <location>
        <begin position="142"/>
        <end position="241"/>
    </location>
</feature>
<keyword evidence="1 2" id="KW-0238">DNA-binding</keyword>
<organism evidence="4 5">
    <name type="scientific">Maribrevibacterium harenarium</name>
    <dbReference type="NCBI Taxonomy" id="2589817"/>
    <lineage>
        <taxon>Bacteria</taxon>
        <taxon>Pseudomonadati</taxon>
        <taxon>Pseudomonadota</taxon>
        <taxon>Gammaproteobacteria</taxon>
        <taxon>Oceanospirillales</taxon>
        <taxon>Oceanospirillaceae</taxon>
        <taxon>Maribrevibacterium</taxon>
    </lineage>
</organism>
<evidence type="ECO:0000313" key="5">
    <source>
        <dbReference type="Proteomes" id="UP000315901"/>
    </source>
</evidence>
<dbReference type="EMBL" id="VFRR01000048">
    <property type="protein sequence ID" value="TPE46980.1"/>
    <property type="molecule type" value="Genomic_DNA"/>
</dbReference>
<proteinExistence type="predicted"/>
<keyword evidence="5" id="KW-1185">Reference proteome</keyword>
<dbReference type="AlphaFoldDB" id="A0A501WF49"/>
<feature type="DNA-binding region" description="OmpR/PhoB-type" evidence="2">
    <location>
        <begin position="142"/>
        <end position="241"/>
    </location>
</feature>
<protein>
    <submittedName>
        <fullName evidence="4">Response regulator transcription factor</fullName>
    </submittedName>
</protein>
<name>A0A501WF49_9GAMM</name>
<evidence type="ECO:0000313" key="4">
    <source>
        <dbReference type="EMBL" id="TPE46980.1"/>
    </source>
</evidence>
<sequence length="243" mass="27558">MQLQGIKVEFPSMLNTRTVHFYYDSPMPDLVSQLNAKQAVVTMVPIKEVKIDRLTSLVGVQAVILKTSERTQLLEWIRQVRMRSDALVFVFVNDPLEAELALRCGADGFVDKSTDYGLFSLALLNAIQRFFGLPRQMTFDFFSEVPVPEVVLDSQRQVLSVSGKSENLTRAEFILMKRLLQSEGEVVTRDVLLDCLAEEANVSSPGTLDTLIYRLRKKVAKHTHNHQFIVTVPTVGFRLEPMR</sequence>
<evidence type="ECO:0000259" key="3">
    <source>
        <dbReference type="PROSITE" id="PS51755"/>
    </source>
</evidence>
<dbReference type="Gene3D" id="1.10.10.10">
    <property type="entry name" value="Winged helix-like DNA-binding domain superfamily/Winged helix DNA-binding domain"/>
    <property type="match status" value="1"/>
</dbReference>
<reference evidence="4 5" key="1">
    <citation type="submission" date="2019-06" db="EMBL/GenBank/DDBJ databases">
        <title>A novel bacterium of genus Marinomonas, isolated from coastal sand.</title>
        <authorList>
            <person name="Huang H."/>
            <person name="Mo K."/>
            <person name="Hu Y."/>
        </authorList>
    </citation>
    <scope>NUCLEOTIDE SEQUENCE [LARGE SCALE GENOMIC DNA]</scope>
    <source>
        <strain evidence="4 5">HB171799</strain>
    </source>
</reference>
<dbReference type="OrthoDB" id="5801519at2"/>
<comment type="caution">
    <text evidence="4">The sequence shown here is derived from an EMBL/GenBank/DDBJ whole genome shotgun (WGS) entry which is preliminary data.</text>
</comment>
<dbReference type="GO" id="GO:0000160">
    <property type="term" value="P:phosphorelay signal transduction system"/>
    <property type="evidence" value="ECO:0007669"/>
    <property type="project" value="InterPro"/>
</dbReference>
<dbReference type="SMART" id="SM00862">
    <property type="entry name" value="Trans_reg_C"/>
    <property type="match status" value="1"/>
</dbReference>
<dbReference type="Proteomes" id="UP000315901">
    <property type="component" value="Unassembled WGS sequence"/>
</dbReference>
<evidence type="ECO:0000256" key="1">
    <source>
        <dbReference type="ARBA" id="ARBA00023125"/>
    </source>
</evidence>